<keyword evidence="2" id="KW-1185">Reference proteome</keyword>
<reference evidence="1 2" key="1">
    <citation type="journal article" date="2019" name="Commun. Biol.">
        <title>The bagworm genome reveals a unique fibroin gene that provides high tensile strength.</title>
        <authorList>
            <person name="Kono N."/>
            <person name="Nakamura H."/>
            <person name="Ohtoshi R."/>
            <person name="Tomita M."/>
            <person name="Numata K."/>
            <person name="Arakawa K."/>
        </authorList>
    </citation>
    <scope>NUCLEOTIDE SEQUENCE [LARGE SCALE GENOMIC DNA]</scope>
</reference>
<proteinExistence type="predicted"/>
<evidence type="ECO:0000313" key="1">
    <source>
        <dbReference type="EMBL" id="GBP21673.1"/>
    </source>
</evidence>
<gene>
    <name evidence="1" type="ORF">EVAR_16220_1</name>
</gene>
<sequence>MPPENNFNERATRIVIEGSVVRRPPDAQALDQTHTDDSAVDKDIHGAAARNAPPNAVQCVFPLVNGDASRRTDIWLLYCGAAEEESGRGQCHLDNGLPEAWVQSAECGRECGKFKSLALAQPSSPSDANGRPLTTGFSYENVLSKSPAGVRVRMRERSRVYCTLVLTSASINLTVLNHFNRSTAEVYLPQTFYFRLPSSELKTPTPAPIGRGPLRTVVTSAMFTYGLNTLSNLTCLKTR</sequence>
<evidence type="ECO:0000313" key="2">
    <source>
        <dbReference type="Proteomes" id="UP000299102"/>
    </source>
</evidence>
<dbReference type="Proteomes" id="UP000299102">
    <property type="component" value="Unassembled WGS sequence"/>
</dbReference>
<dbReference type="EMBL" id="BGZK01000131">
    <property type="protein sequence ID" value="GBP21673.1"/>
    <property type="molecule type" value="Genomic_DNA"/>
</dbReference>
<comment type="caution">
    <text evidence="1">The sequence shown here is derived from an EMBL/GenBank/DDBJ whole genome shotgun (WGS) entry which is preliminary data.</text>
</comment>
<protein>
    <submittedName>
        <fullName evidence="1">Uncharacterized protein</fullName>
    </submittedName>
</protein>
<dbReference type="AlphaFoldDB" id="A0A4C1U5L3"/>
<organism evidence="1 2">
    <name type="scientific">Eumeta variegata</name>
    <name type="common">Bagworm moth</name>
    <name type="synonym">Eumeta japonica</name>
    <dbReference type="NCBI Taxonomy" id="151549"/>
    <lineage>
        <taxon>Eukaryota</taxon>
        <taxon>Metazoa</taxon>
        <taxon>Ecdysozoa</taxon>
        <taxon>Arthropoda</taxon>
        <taxon>Hexapoda</taxon>
        <taxon>Insecta</taxon>
        <taxon>Pterygota</taxon>
        <taxon>Neoptera</taxon>
        <taxon>Endopterygota</taxon>
        <taxon>Lepidoptera</taxon>
        <taxon>Glossata</taxon>
        <taxon>Ditrysia</taxon>
        <taxon>Tineoidea</taxon>
        <taxon>Psychidae</taxon>
        <taxon>Oiketicinae</taxon>
        <taxon>Eumeta</taxon>
    </lineage>
</organism>
<name>A0A4C1U5L3_EUMVA</name>
<accession>A0A4C1U5L3</accession>